<comment type="caution">
    <text evidence="1">The sequence shown here is derived from an EMBL/GenBank/DDBJ whole genome shotgun (WGS) entry which is preliminary data.</text>
</comment>
<dbReference type="PANTHER" id="PTHR12526">
    <property type="entry name" value="GLYCOSYLTRANSFERASE"/>
    <property type="match status" value="1"/>
</dbReference>
<dbReference type="PANTHER" id="PTHR12526:SF600">
    <property type="entry name" value="GLYCOSYL TRANSFERASE GROUP 1"/>
    <property type="match status" value="1"/>
</dbReference>
<keyword evidence="1" id="KW-0808">Transferase</keyword>
<proteinExistence type="predicted"/>
<evidence type="ECO:0000313" key="2">
    <source>
        <dbReference type="Proteomes" id="UP000319829"/>
    </source>
</evidence>
<dbReference type="EMBL" id="VBOU01000120">
    <property type="protein sequence ID" value="TMQ52012.1"/>
    <property type="molecule type" value="Genomic_DNA"/>
</dbReference>
<sequence length="180" mass="19729">ATELVFTGSLDWYPNEDAVLHFVDAILPRIRREVPDASLTVAGRNPTSRLRARAAAAGVRVTGTVDDVRPFVHEAAVFVVPLRVGGGTRLKIFEALAMRKAVVSTTVGAEGLPLTPGEHFLQADDPGDFANHVIGLLRAPERRRALGVTGRRLVEERYSWAQVAREFEVRCEEVAGRHAR</sequence>
<accession>A0A538SKX9</accession>
<dbReference type="GO" id="GO:0016757">
    <property type="term" value="F:glycosyltransferase activity"/>
    <property type="evidence" value="ECO:0007669"/>
    <property type="project" value="TreeGrafter"/>
</dbReference>
<evidence type="ECO:0000313" key="1">
    <source>
        <dbReference type="EMBL" id="TMQ52012.1"/>
    </source>
</evidence>
<dbReference type="Gene3D" id="3.40.50.2000">
    <property type="entry name" value="Glycogen Phosphorylase B"/>
    <property type="match status" value="2"/>
</dbReference>
<name>A0A538SKX9_UNCEI</name>
<dbReference type="Proteomes" id="UP000319829">
    <property type="component" value="Unassembled WGS sequence"/>
</dbReference>
<dbReference type="AlphaFoldDB" id="A0A538SKX9"/>
<feature type="non-terminal residue" evidence="1">
    <location>
        <position position="1"/>
    </location>
</feature>
<dbReference type="SUPFAM" id="SSF53756">
    <property type="entry name" value="UDP-Glycosyltransferase/glycogen phosphorylase"/>
    <property type="match status" value="1"/>
</dbReference>
<gene>
    <name evidence="1" type="ORF">E6K74_12775</name>
</gene>
<protein>
    <submittedName>
        <fullName evidence="1">Glycosyltransferase</fullName>
    </submittedName>
</protein>
<dbReference type="CDD" id="cd03801">
    <property type="entry name" value="GT4_PimA-like"/>
    <property type="match status" value="1"/>
</dbReference>
<reference evidence="1 2" key="1">
    <citation type="journal article" date="2019" name="Nat. Microbiol.">
        <title>Mediterranean grassland soil C-N compound turnover is dependent on rainfall and depth, and is mediated by genomically divergent microorganisms.</title>
        <authorList>
            <person name="Diamond S."/>
            <person name="Andeer P.F."/>
            <person name="Li Z."/>
            <person name="Crits-Christoph A."/>
            <person name="Burstein D."/>
            <person name="Anantharaman K."/>
            <person name="Lane K.R."/>
            <person name="Thomas B.C."/>
            <person name="Pan C."/>
            <person name="Northen T.R."/>
            <person name="Banfield J.F."/>
        </authorList>
    </citation>
    <scope>NUCLEOTIDE SEQUENCE [LARGE SCALE GENOMIC DNA]</scope>
    <source>
        <strain evidence="1">WS_4</strain>
    </source>
</reference>
<organism evidence="1 2">
    <name type="scientific">Eiseniibacteriota bacterium</name>
    <dbReference type="NCBI Taxonomy" id="2212470"/>
    <lineage>
        <taxon>Bacteria</taxon>
        <taxon>Candidatus Eiseniibacteriota</taxon>
    </lineage>
</organism>
<dbReference type="Pfam" id="PF13692">
    <property type="entry name" value="Glyco_trans_1_4"/>
    <property type="match status" value="1"/>
</dbReference>